<gene>
    <name evidence="1" type="ORF">LCGC14_1525710</name>
</gene>
<name>A0A0F9IX81_9ZZZZ</name>
<dbReference type="EMBL" id="LAZR01011375">
    <property type="protein sequence ID" value="KKM62034.1"/>
    <property type="molecule type" value="Genomic_DNA"/>
</dbReference>
<evidence type="ECO:0000313" key="1">
    <source>
        <dbReference type="EMBL" id="KKM62034.1"/>
    </source>
</evidence>
<organism evidence="1">
    <name type="scientific">marine sediment metagenome</name>
    <dbReference type="NCBI Taxonomy" id="412755"/>
    <lineage>
        <taxon>unclassified sequences</taxon>
        <taxon>metagenomes</taxon>
        <taxon>ecological metagenomes</taxon>
    </lineage>
</organism>
<reference evidence="1" key="1">
    <citation type="journal article" date="2015" name="Nature">
        <title>Complex archaea that bridge the gap between prokaryotes and eukaryotes.</title>
        <authorList>
            <person name="Spang A."/>
            <person name="Saw J.H."/>
            <person name="Jorgensen S.L."/>
            <person name="Zaremba-Niedzwiedzka K."/>
            <person name="Martijn J."/>
            <person name="Lind A.E."/>
            <person name="van Eijk R."/>
            <person name="Schleper C."/>
            <person name="Guy L."/>
            <person name="Ettema T.J."/>
        </authorList>
    </citation>
    <scope>NUCLEOTIDE SEQUENCE</scope>
</reference>
<dbReference type="AlphaFoldDB" id="A0A0F9IX81"/>
<proteinExistence type="predicted"/>
<protein>
    <submittedName>
        <fullName evidence="1">Uncharacterized protein</fullName>
    </submittedName>
</protein>
<comment type="caution">
    <text evidence="1">The sequence shown here is derived from an EMBL/GenBank/DDBJ whole genome shotgun (WGS) entry which is preliminary data.</text>
</comment>
<accession>A0A0F9IX81</accession>
<sequence length="94" mass="10284">MTKHTPEPWPEDGKIFGKGVLYICPSPHDGGVFEFIPNRARIHQCVNACAGINPEAVKDLVKALEAFIETGDGHDDFEDEWPAARAALAKAKLL</sequence>